<feature type="non-terminal residue" evidence="2">
    <location>
        <position position="97"/>
    </location>
</feature>
<name>A0AAD2GUN3_9AGAR</name>
<comment type="caution">
    <text evidence="2">The sequence shown here is derived from an EMBL/GenBank/DDBJ whole genome shotgun (WGS) entry which is preliminary data.</text>
</comment>
<proteinExistence type="predicted"/>
<protein>
    <submittedName>
        <fullName evidence="2">Uncharacterized protein</fullName>
    </submittedName>
</protein>
<feature type="region of interest" description="Disordered" evidence="1">
    <location>
        <begin position="67"/>
        <end position="97"/>
    </location>
</feature>
<dbReference type="Proteomes" id="UP001295794">
    <property type="component" value="Unassembled WGS sequence"/>
</dbReference>
<evidence type="ECO:0000313" key="3">
    <source>
        <dbReference type="Proteomes" id="UP001295794"/>
    </source>
</evidence>
<feature type="region of interest" description="Disordered" evidence="1">
    <location>
        <begin position="1"/>
        <end position="27"/>
    </location>
</feature>
<organism evidence="2 3">
    <name type="scientific">Mycena citricolor</name>
    <dbReference type="NCBI Taxonomy" id="2018698"/>
    <lineage>
        <taxon>Eukaryota</taxon>
        <taxon>Fungi</taxon>
        <taxon>Dikarya</taxon>
        <taxon>Basidiomycota</taxon>
        <taxon>Agaricomycotina</taxon>
        <taxon>Agaricomycetes</taxon>
        <taxon>Agaricomycetidae</taxon>
        <taxon>Agaricales</taxon>
        <taxon>Marasmiineae</taxon>
        <taxon>Mycenaceae</taxon>
        <taxon>Mycena</taxon>
    </lineage>
</organism>
<sequence length="97" mass="10536">MSLSTSPRKTIPLSTGHERQRSRCDSTTGQTKRVFFCGVVVEGSENGRRLPEDIQDLVLSLGDTVASETESLSSSSDSESTHTEFAGQRKRALTDTS</sequence>
<dbReference type="EMBL" id="CAVNYO010000030">
    <property type="protein sequence ID" value="CAK5262970.1"/>
    <property type="molecule type" value="Genomic_DNA"/>
</dbReference>
<keyword evidence="3" id="KW-1185">Reference proteome</keyword>
<dbReference type="AlphaFoldDB" id="A0AAD2GUN3"/>
<reference evidence="2" key="1">
    <citation type="submission" date="2023-11" db="EMBL/GenBank/DDBJ databases">
        <authorList>
            <person name="De Vega J J."/>
            <person name="De Vega J J."/>
        </authorList>
    </citation>
    <scope>NUCLEOTIDE SEQUENCE</scope>
</reference>
<accession>A0AAD2GUN3</accession>
<evidence type="ECO:0000313" key="2">
    <source>
        <dbReference type="EMBL" id="CAK5262970.1"/>
    </source>
</evidence>
<feature type="compositionally biased region" description="Low complexity" evidence="1">
    <location>
        <begin position="67"/>
        <end position="78"/>
    </location>
</feature>
<evidence type="ECO:0000256" key="1">
    <source>
        <dbReference type="SAM" id="MobiDB-lite"/>
    </source>
</evidence>
<gene>
    <name evidence="2" type="ORF">MYCIT1_LOCUS2091</name>
</gene>